<proteinExistence type="predicted"/>
<organism evidence="1 2">
    <name type="scientific">Araneus ventricosus</name>
    <name type="common">Orbweaver spider</name>
    <name type="synonym">Epeira ventricosa</name>
    <dbReference type="NCBI Taxonomy" id="182803"/>
    <lineage>
        <taxon>Eukaryota</taxon>
        <taxon>Metazoa</taxon>
        <taxon>Ecdysozoa</taxon>
        <taxon>Arthropoda</taxon>
        <taxon>Chelicerata</taxon>
        <taxon>Arachnida</taxon>
        <taxon>Araneae</taxon>
        <taxon>Araneomorphae</taxon>
        <taxon>Entelegynae</taxon>
        <taxon>Araneoidea</taxon>
        <taxon>Araneidae</taxon>
        <taxon>Araneus</taxon>
    </lineage>
</organism>
<dbReference type="EMBL" id="BGPR01000131">
    <property type="protein sequence ID" value="GBL97664.1"/>
    <property type="molecule type" value="Genomic_DNA"/>
</dbReference>
<evidence type="ECO:0000313" key="1">
    <source>
        <dbReference type="EMBL" id="GBL97664.1"/>
    </source>
</evidence>
<accession>A0A4Y2C2U5</accession>
<evidence type="ECO:0000313" key="2">
    <source>
        <dbReference type="Proteomes" id="UP000499080"/>
    </source>
</evidence>
<reference evidence="1 2" key="1">
    <citation type="journal article" date="2019" name="Sci. Rep.">
        <title>Orb-weaving spider Araneus ventricosus genome elucidates the spidroin gene catalogue.</title>
        <authorList>
            <person name="Kono N."/>
            <person name="Nakamura H."/>
            <person name="Ohtoshi R."/>
            <person name="Moran D.A.P."/>
            <person name="Shinohara A."/>
            <person name="Yoshida Y."/>
            <person name="Fujiwara M."/>
            <person name="Mori M."/>
            <person name="Tomita M."/>
            <person name="Arakawa K."/>
        </authorList>
    </citation>
    <scope>NUCLEOTIDE SEQUENCE [LARGE SCALE GENOMIC DNA]</scope>
</reference>
<name>A0A4Y2C2U5_ARAVE</name>
<sequence length="104" mass="12287">MNEKMTSLRKYFVLFKNGRVNKEYSEPRAQRAERLQNLLLLGARENKASIESFESRVFARATFQSSNEWNMFVWARIRVSFGGDVTRKRPWTLPSPRMTLELRG</sequence>
<protein>
    <submittedName>
        <fullName evidence="1">Uncharacterized protein</fullName>
    </submittedName>
</protein>
<gene>
    <name evidence="1" type="ORF">AVEN_49164_1</name>
</gene>
<keyword evidence="2" id="KW-1185">Reference proteome</keyword>
<comment type="caution">
    <text evidence="1">The sequence shown here is derived from an EMBL/GenBank/DDBJ whole genome shotgun (WGS) entry which is preliminary data.</text>
</comment>
<dbReference type="Proteomes" id="UP000499080">
    <property type="component" value="Unassembled WGS sequence"/>
</dbReference>
<dbReference type="AlphaFoldDB" id="A0A4Y2C2U5"/>